<dbReference type="Proteomes" id="UP000253752">
    <property type="component" value="Unassembled WGS sequence"/>
</dbReference>
<dbReference type="EMBL" id="PPTX01000016">
    <property type="protein sequence ID" value="RDB78126.1"/>
    <property type="molecule type" value="Genomic_DNA"/>
</dbReference>
<reference evidence="3 4" key="1">
    <citation type="journal article" date="2018" name="Elife">
        <title>Discovery and characterization of a prevalent human gut bacterial enzyme sufficient for the inactivation of a family of plant toxins.</title>
        <authorList>
            <person name="Koppel N."/>
            <person name="Bisanz J.E."/>
            <person name="Pandelia M.E."/>
            <person name="Turnbaugh P.J."/>
            <person name="Balskus E.P."/>
        </authorList>
    </citation>
    <scope>NUCLEOTIDE SEQUENCE [LARGE SCALE GENOMIC DNA]</scope>
    <source>
        <strain evidence="2 3">MR1 #12</strain>
        <strain evidence="1 4">W1 BHI 6</strain>
    </source>
</reference>
<dbReference type="Pfam" id="PF00132">
    <property type="entry name" value="Hexapep"/>
    <property type="match status" value="1"/>
</dbReference>
<dbReference type="Proteomes" id="UP000253970">
    <property type="component" value="Unassembled WGS sequence"/>
</dbReference>
<organism evidence="1 4">
    <name type="scientific">Eggerthella lenta</name>
    <name type="common">Eubacterium lentum</name>
    <dbReference type="NCBI Taxonomy" id="84112"/>
    <lineage>
        <taxon>Bacteria</taxon>
        <taxon>Bacillati</taxon>
        <taxon>Actinomycetota</taxon>
        <taxon>Coriobacteriia</taxon>
        <taxon>Eggerthellales</taxon>
        <taxon>Eggerthellaceae</taxon>
        <taxon>Eggerthella</taxon>
    </lineage>
</organism>
<evidence type="ECO:0000313" key="1">
    <source>
        <dbReference type="EMBL" id="RDB68681.1"/>
    </source>
</evidence>
<dbReference type="Gene3D" id="2.160.10.10">
    <property type="entry name" value="Hexapeptide repeat proteins"/>
    <property type="match status" value="1"/>
</dbReference>
<sequence length="223" mass="24852">MNIVGSKAGAKAMLLRQLSSFFFLSDAEEAAVSGEFDNALARCERSFSKTRNKYYSEAGATRFDPLQGCQWSRFLYELARCVFVGREMASVCDKLYALNKVMNSVDLYYQVALPDIFTFDHPLGSVLGRASYSDYFTFSQGCTVGNNRGVYPRFGRSVFMLSNSKVVGDCEIGDNVIIGANAYVKDTDVPGGSLVFGQSPNLVIKENRLDYVRDYAEQVFSYE</sequence>
<dbReference type="GeneID" id="69510117"/>
<evidence type="ECO:0000313" key="4">
    <source>
        <dbReference type="Proteomes" id="UP000253970"/>
    </source>
</evidence>
<evidence type="ECO:0000313" key="2">
    <source>
        <dbReference type="EMBL" id="RDB78126.1"/>
    </source>
</evidence>
<dbReference type="RefSeq" id="WP_050784808.1">
    <property type="nucleotide sequence ID" value="NZ_CABHNG010000003.1"/>
</dbReference>
<protein>
    <submittedName>
        <fullName evidence="1">Transferase</fullName>
    </submittedName>
</protein>
<proteinExistence type="predicted"/>
<accession>A0A369MB68</accession>
<keyword evidence="1" id="KW-0808">Transferase</keyword>
<dbReference type="EMBL" id="PPTU01000018">
    <property type="protein sequence ID" value="RDB68681.1"/>
    <property type="molecule type" value="Genomic_DNA"/>
</dbReference>
<gene>
    <name evidence="2" type="ORF">C1872_10545</name>
    <name evidence="1" type="ORF">C1875_11055</name>
</gene>
<dbReference type="AlphaFoldDB" id="A0A369MB68"/>
<name>A0A369MB68_EGGLN</name>
<dbReference type="InterPro" id="IPR011004">
    <property type="entry name" value="Trimer_LpxA-like_sf"/>
</dbReference>
<evidence type="ECO:0000313" key="3">
    <source>
        <dbReference type="Proteomes" id="UP000253752"/>
    </source>
</evidence>
<comment type="caution">
    <text evidence="1">The sequence shown here is derived from an EMBL/GenBank/DDBJ whole genome shotgun (WGS) entry which is preliminary data.</text>
</comment>
<dbReference type="SUPFAM" id="SSF51161">
    <property type="entry name" value="Trimeric LpxA-like enzymes"/>
    <property type="match status" value="1"/>
</dbReference>
<dbReference type="InterPro" id="IPR001451">
    <property type="entry name" value="Hexapep"/>
</dbReference>
<dbReference type="GO" id="GO:0016740">
    <property type="term" value="F:transferase activity"/>
    <property type="evidence" value="ECO:0007669"/>
    <property type="project" value="UniProtKB-KW"/>
</dbReference>